<name>A0A5D3E3L4_CUCMM</name>
<proteinExistence type="predicted"/>
<sequence length="488" mass="54158">MHKTSFQKGSLNRLVLLFISSSPRMTKEKKCMKVCMATSLVAFHSDITFAVGICARYQVSPHMSHLHSMKRILKYVLGRANYGLWYTFDMLSIVVGFCDADWVRCIDDRESTSSGCFFLGNNLTAWFSKKQNSISLSISEAEYITAESSCNYLLLMKQMLSEYGIPQSSMLMYCDNLSAISISKNPIQHNRDIEDLTCPVALSHTHTVPPVATGVPMAFVDSDIYFSNEEDNENKPSPSTSFVHATELAINTTFVSSGATDSTLPDDQVSCLASVIAPSPPLMVLLLKLSSISNFRLCRLLKLWVLLLFLRCLVILLPRKVHVRGIFINISPTLLKQFLGLSVAHDLVVTYLSNEQLAVELMRGTVRSWPCDGQLPSVSLSMNYAILHKIDIVSEPSSVSRGYAPDLPSEFCHVSSVSVSQLFEASIYTDGLHLSLTIATRVFQVLTEESRVLANTIHDLSSRNNVVDSVRQELHCLVSSSSAFRPPS</sequence>
<protein>
    <submittedName>
        <fullName evidence="1">Putative mitochondrial protein</fullName>
    </submittedName>
</protein>
<organism evidence="1 2">
    <name type="scientific">Cucumis melo var. makuwa</name>
    <name type="common">Oriental melon</name>
    <dbReference type="NCBI Taxonomy" id="1194695"/>
    <lineage>
        <taxon>Eukaryota</taxon>
        <taxon>Viridiplantae</taxon>
        <taxon>Streptophyta</taxon>
        <taxon>Embryophyta</taxon>
        <taxon>Tracheophyta</taxon>
        <taxon>Spermatophyta</taxon>
        <taxon>Magnoliopsida</taxon>
        <taxon>eudicotyledons</taxon>
        <taxon>Gunneridae</taxon>
        <taxon>Pentapetalae</taxon>
        <taxon>rosids</taxon>
        <taxon>fabids</taxon>
        <taxon>Cucurbitales</taxon>
        <taxon>Cucurbitaceae</taxon>
        <taxon>Benincaseae</taxon>
        <taxon>Cucumis</taxon>
    </lineage>
</organism>
<comment type="caution">
    <text evidence="1">The sequence shown here is derived from an EMBL/GenBank/DDBJ whole genome shotgun (WGS) entry which is preliminary data.</text>
</comment>
<evidence type="ECO:0000313" key="2">
    <source>
        <dbReference type="Proteomes" id="UP000321947"/>
    </source>
</evidence>
<dbReference type="PANTHER" id="PTHR11439">
    <property type="entry name" value="GAG-POL-RELATED RETROTRANSPOSON"/>
    <property type="match status" value="1"/>
</dbReference>
<accession>A0A5D3E3L4</accession>
<dbReference type="EMBL" id="SSTD01000240">
    <property type="protein sequence ID" value="TYK30713.1"/>
    <property type="molecule type" value="Genomic_DNA"/>
</dbReference>
<dbReference type="PANTHER" id="PTHR11439:SF486">
    <property type="entry name" value="RLK (RECEPTOR-LIKE KINASE) PROTEIN, PUTATIVE-RELATED"/>
    <property type="match status" value="1"/>
</dbReference>
<dbReference type="AlphaFoldDB" id="A0A5D3E3L4"/>
<reference evidence="1 2" key="1">
    <citation type="submission" date="2019-08" db="EMBL/GenBank/DDBJ databases">
        <title>Draft genome sequences of two oriental melons (Cucumis melo L. var makuwa).</title>
        <authorList>
            <person name="Kwon S.-Y."/>
        </authorList>
    </citation>
    <scope>NUCLEOTIDE SEQUENCE [LARGE SCALE GENOMIC DNA]</scope>
    <source>
        <strain evidence="2">cv. Chang Bougi</strain>
        <tissue evidence="1">Leaf</tissue>
    </source>
</reference>
<gene>
    <name evidence="1" type="ORF">E5676_scaffold343G00410</name>
</gene>
<evidence type="ECO:0000313" key="1">
    <source>
        <dbReference type="EMBL" id="TYK30713.1"/>
    </source>
</evidence>
<dbReference type="CDD" id="cd09272">
    <property type="entry name" value="RNase_HI_RT_Ty1"/>
    <property type="match status" value="1"/>
</dbReference>
<dbReference type="Proteomes" id="UP000321947">
    <property type="component" value="Unassembled WGS sequence"/>
</dbReference>